<dbReference type="InterPro" id="IPR005574">
    <property type="entry name" value="Rpb4/RPC9"/>
</dbReference>
<dbReference type="HOGENOM" id="CLU_1430607_0_0_1"/>
<reference evidence="10" key="2">
    <citation type="submission" date="2008-08" db="EMBL/GenBank/DDBJ databases">
        <authorList>
            <consortium name="Diatom Consortium"/>
            <person name="Grigoriev I."/>
            <person name="Grimwood J."/>
            <person name="Kuo A."/>
            <person name="Otillar R.P."/>
            <person name="Salamov A."/>
            <person name="Detter J.C."/>
            <person name="Lindquist E."/>
            <person name="Shapiro H."/>
            <person name="Lucas S."/>
            <person name="Glavina del Rio T."/>
            <person name="Pitluck S."/>
            <person name="Rokhsar D."/>
            <person name="Bowler C."/>
        </authorList>
    </citation>
    <scope>GENOME REANNOTATION</scope>
    <source>
        <strain evidence="10">CCAP 1055/1</strain>
    </source>
</reference>
<dbReference type="Gene3D" id="1.20.1250.40">
    <property type="match status" value="1"/>
</dbReference>
<evidence type="ECO:0000256" key="1">
    <source>
        <dbReference type="ARBA" id="ARBA00004123"/>
    </source>
</evidence>
<evidence type="ECO:0000256" key="7">
    <source>
        <dbReference type="SAM" id="MobiDB-lite"/>
    </source>
</evidence>
<protein>
    <recommendedName>
        <fullName evidence="3">DNA-directed RNA polymerase III subunit RPC9</fullName>
    </recommendedName>
</protein>
<evidence type="ECO:0000256" key="5">
    <source>
        <dbReference type="ARBA" id="ARBA00023163"/>
    </source>
</evidence>
<dbReference type="InterPro" id="IPR038846">
    <property type="entry name" value="RPC9"/>
</dbReference>
<dbReference type="OrthoDB" id="1746530at2759"/>
<evidence type="ECO:0000256" key="3">
    <source>
        <dbReference type="ARBA" id="ARBA00016672"/>
    </source>
</evidence>
<name>B5Y5K4_PHATC</name>
<dbReference type="SUPFAM" id="SSF47819">
    <property type="entry name" value="HRDC-like"/>
    <property type="match status" value="1"/>
</dbReference>
<evidence type="ECO:0000313" key="9">
    <source>
        <dbReference type="EMBL" id="ACI65956.1"/>
    </source>
</evidence>
<dbReference type="InterPro" id="IPR038324">
    <property type="entry name" value="Rpb4/RPC9_sf"/>
</dbReference>
<feature type="domain" description="RNA polymerase Rpb4/RPC9 core" evidence="8">
    <location>
        <begin position="1"/>
        <end position="151"/>
    </location>
</feature>
<feature type="compositionally biased region" description="Low complexity" evidence="7">
    <location>
        <begin position="78"/>
        <end position="96"/>
    </location>
</feature>
<evidence type="ECO:0000256" key="2">
    <source>
        <dbReference type="ARBA" id="ARBA00006898"/>
    </source>
</evidence>
<keyword evidence="10" id="KW-1185">Reference proteome</keyword>
<dbReference type="SMART" id="SM00657">
    <property type="entry name" value="RPOL4c"/>
    <property type="match status" value="1"/>
</dbReference>
<dbReference type="EMBL" id="CP001142">
    <property type="protein sequence ID" value="ACI65956.1"/>
    <property type="molecule type" value="Genomic_DNA"/>
</dbReference>
<gene>
    <name evidence="9" type="primary">RPC17</name>
    <name evidence="9" type="ORF">PHATR_51630</name>
</gene>
<dbReference type="AlphaFoldDB" id="B5Y5K4"/>
<dbReference type="GO" id="GO:0005666">
    <property type="term" value="C:RNA polymerase III complex"/>
    <property type="evidence" value="ECO:0007669"/>
    <property type="project" value="InterPro"/>
</dbReference>
<dbReference type="InterPro" id="IPR010997">
    <property type="entry name" value="HRDC-like_sf"/>
</dbReference>
<sequence>MAEETPVLISNAEVLDILGARVAEAKASKKRPSYRTRHRDWIQSQVCEYLRATPCTRLDRARRKELQTVLRSHKRRVSNNNNSNDDSNSSTNGTTVGRGFQLTEAEALQVLNFMPTEPVEIHLMIEDLHARMPEKDQEELLRIVASYRKDEISDASNGVKREKGDPSSPPNGTMTTSPVVKKEYPDTGML</sequence>
<evidence type="ECO:0000256" key="4">
    <source>
        <dbReference type="ARBA" id="ARBA00022478"/>
    </source>
</evidence>
<proteinExistence type="inferred from homology"/>
<dbReference type="RefSeq" id="XP_002186486.1">
    <property type="nucleotide sequence ID" value="XM_002186450.1"/>
</dbReference>
<dbReference type="Proteomes" id="UP000000759">
    <property type="component" value="Chromosome 3"/>
</dbReference>
<dbReference type="KEGG" id="pti:PHATR_51630"/>
<dbReference type="OMA" id="MAENDMD"/>
<keyword evidence="6" id="KW-0539">Nucleus</keyword>
<dbReference type="PANTHER" id="PTHR15561:SF0">
    <property type="entry name" value="DNA-DIRECTED RNA POLYMERASE III SUBUNIT RPC9"/>
    <property type="match status" value="1"/>
</dbReference>
<evidence type="ECO:0000259" key="8">
    <source>
        <dbReference type="SMART" id="SM00657"/>
    </source>
</evidence>
<dbReference type="eggNOG" id="ENOG502SH0H">
    <property type="taxonomic scope" value="Eukaryota"/>
</dbReference>
<dbReference type="PaxDb" id="2850-Phatr51630"/>
<dbReference type="PANTHER" id="PTHR15561">
    <property type="entry name" value="CALCITONIN GENE-RELATED PEPTIDE-RECEPTOR COMPONENT PROTEIN"/>
    <property type="match status" value="1"/>
</dbReference>
<dbReference type="STRING" id="556484.B5Y5K4"/>
<dbReference type="InterPro" id="IPR006590">
    <property type="entry name" value="RNA_pol_Rpb4/RPC9_core"/>
</dbReference>
<organism evidence="9 10">
    <name type="scientific">Phaeodactylum tricornutum (strain CCAP 1055/1)</name>
    <dbReference type="NCBI Taxonomy" id="556484"/>
    <lineage>
        <taxon>Eukaryota</taxon>
        <taxon>Sar</taxon>
        <taxon>Stramenopiles</taxon>
        <taxon>Ochrophyta</taxon>
        <taxon>Bacillariophyta</taxon>
        <taxon>Bacillariophyceae</taxon>
        <taxon>Bacillariophycidae</taxon>
        <taxon>Naviculales</taxon>
        <taxon>Phaeodactylaceae</taxon>
        <taxon>Phaeodactylum</taxon>
    </lineage>
</organism>
<feature type="region of interest" description="Disordered" evidence="7">
    <location>
        <begin position="151"/>
        <end position="190"/>
    </location>
</feature>
<dbReference type="GO" id="GO:0006384">
    <property type="term" value="P:transcription initiation at RNA polymerase III promoter"/>
    <property type="evidence" value="ECO:0007669"/>
    <property type="project" value="InterPro"/>
</dbReference>
<feature type="region of interest" description="Disordered" evidence="7">
    <location>
        <begin position="69"/>
        <end position="96"/>
    </location>
</feature>
<dbReference type="Pfam" id="PF03874">
    <property type="entry name" value="RNA_pol_Rpb4"/>
    <property type="match status" value="1"/>
</dbReference>
<feature type="compositionally biased region" description="Basic and acidic residues" evidence="7">
    <location>
        <begin position="180"/>
        <end position="190"/>
    </location>
</feature>
<accession>B5Y5K4</accession>
<evidence type="ECO:0000256" key="6">
    <source>
        <dbReference type="ARBA" id="ARBA00023242"/>
    </source>
</evidence>
<keyword evidence="5" id="KW-0804">Transcription</keyword>
<dbReference type="InParanoid" id="B5Y5K4"/>
<reference evidence="9 10" key="1">
    <citation type="journal article" date="2008" name="Nature">
        <title>The Phaeodactylum genome reveals the evolutionary history of diatom genomes.</title>
        <authorList>
            <person name="Bowler C."/>
            <person name="Allen A.E."/>
            <person name="Badger J.H."/>
            <person name="Grimwood J."/>
            <person name="Jabbari K."/>
            <person name="Kuo A."/>
            <person name="Maheswari U."/>
            <person name="Martens C."/>
            <person name="Maumus F."/>
            <person name="Otillar R.P."/>
            <person name="Rayko E."/>
            <person name="Salamov A."/>
            <person name="Vandepoele K."/>
            <person name="Beszteri B."/>
            <person name="Gruber A."/>
            <person name="Heijde M."/>
            <person name="Katinka M."/>
            <person name="Mock T."/>
            <person name="Valentin K."/>
            <person name="Verret F."/>
            <person name="Berges J.A."/>
            <person name="Brownlee C."/>
            <person name="Cadoret J.P."/>
            <person name="Chiovitti A."/>
            <person name="Choi C.J."/>
            <person name="Coesel S."/>
            <person name="De Martino A."/>
            <person name="Detter J.C."/>
            <person name="Durkin C."/>
            <person name="Falciatore A."/>
            <person name="Fournet J."/>
            <person name="Haruta M."/>
            <person name="Huysman M.J."/>
            <person name="Jenkins B.D."/>
            <person name="Jiroutova K."/>
            <person name="Jorgensen R.E."/>
            <person name="Joubert Y."/>
            <person name="Kaplan A."/>
            <person name="Kroger N."/>
            <person name="Kroth P.G."/>
            <person name="La Roche J."/>
            <person name="Lindquist E."/>
            <person name="Lommer M."/>
            <person name="Martin-Jezequel V."/>
            <person name="Lopez P.J."/>
            <person name="Lucas S."/>
            <person name="Mangogna M."/>
            <person name="McGinnis K."/>
            <person name="Medlin L.K."/>
            <person name="Montsant A."/>
            <person name="Oudot-Le Secq M.P."/>
            <person name="Napoli C."/>
            <person name="Obornik M."/>
            <person name="Parker M.S."/>
            <person name="Petit J.L."/>
            <person name="Porcel B.M."/>
            <person name="Poulsen N."/>
            <person name="Robison M."/>
            <person name="Rychlewski L."/>
            <person name="Rynearson T.A."/>
            <person name="Schmutz J."/>
            <person name="Shapiro H."/>
            <person name="Siaut M."/>
            <person name="Stanley M."/>
            <person name="Sussman M.R."/>
            <person name="Taylor A.R."/>
            <person name="Vardi A."/>
            <person name="von Dassow P."/>
            <person name="Vyverman W."/>
            <person name="Willis A."/>
            <person name="Wyrwicz L.S."/>
            <person name="Rokhsar D.S."/>
            <person name="Weissenbach J."/>
            <person name="Armbrust E.V."/>
            <person name="Green B.R."/>
            <person name="Van de Peer Y."/>
            <person name="Grigoriev I.V."/>
        </authorList>
    </citation>
    <scope>NUCLEOTIDE SEQUENCE [LARGE SCALE GENOMIC DNA]</scope>
    <source>
        <strain evidence="9 10">CCAP 1055/1</strain>
    </source>
</reference>
<dbReference type="GO" id="GO:0000166">
    <property type="term" value="F:nucleotide binding"/>
    <property type="evidence" value="ECO:0007669"/>
    <property type="project" value="InterPro"/>
</dbReference>
<evidence type="ECO:0000313" key="10">
    <source>
        <dbReference type="Proteomes" id="UP000000759"/>
    </source>
</evidence>
<keyword evidence="4" id="KW-0240">DNA-directed RNA polymerase</keyword>
<comment type="similarity">
    <text evidence="2">Belongs to the eukaryotic RPC9 RNA polymerase subunit family.</text>
</comment>
<comment type="subcellular location">
    <subcellularLocation>
        <location evidence="1">Nucleus</location>
    </subcellularLocation>
</comment>
<dbReference type="GeneID" id="7204092"/>